<organism evidence="1 2">
    <name type="scientific">Granulicella rosea</name>
    <dbReference type="NCBI Taxonomy" id="474952"/>
    <lineage>
        <taxon>Bacteria</taxon>
        <taxon>Pseudomonadati</taxon>
        <taxon>Acidobacteriota</taxon>
        <taxon>Terriglobia</taxon>
        <taxon>Terriglobales</taxon>
        <taxon>Acidobacteriaceae</taxon>
        <taxon>Granulicella</taxon>
    </lineage>
</organism>
<proteinExistence type="predicted"/>
<protein>
    <recommendedName>
        <fullName evidence="3">Phosphotyrosine protein phosphatase I domain-containing protein</fullName>
    </recommendedName>
</protein>
<evidence type="ECO:0000313" key="2">
    <source>
        <dbReference type="Proteomes" id="UP000198356"/>
    </source>
</evidence>
<dbReference type="InterPro" id="IPR036196">
    <property type="entry name" value="Ptyr_pPase_sf"/>
</dbReference>
<dbReference type="AlphaFoldDB" id="A0A239ICN4"/>
<reference evidence="1 2" key="1">
    <citation type="submission" date="2017-06" db="EMBL/GenBank/DDBJ databases">
        <authorList>
            <person name="Kim H.J."/>
            <person name="Triplett B.A."/>
        </authorList>
    </citation>
    <scope>NUCLEOTIDE SEQUENCE [LARGE SCALE GENOMIC DNA]</scope>
    <source>
        <strain evidence="1 2">DSM 18704</strain>
    </source>
</reference>
<dbReference type="PIRSF" id="PIRSF029416">
    <property type="entry name" value="UCP029416_PTP"/>
    <property type="match status" value="1"/>
</dbReference>
<name>A0A239ICN4_9BACT</name>
<dbReference type="Proteomes" id="UP000198356">
    <property type="component" value="Unassembled WGS sequence"/>
</dbReference>
<evidence type="ECO:0000313" key="1">
    <source>
        <dbReference type="EMBL" id="SNS91536.1"/>
    </source>
</evidence>
<accession>A0A239ICN4</accession>
<gene>
    <name evidence="1" type="ORF">SAMN05421770_10358</name>
</gene>
<sequence>MAGFEVASAGTAPDAECVVDADLVEWADTIFCMENRQKKLLQTRFPHALQAKRLVVLGIPDRYGFMQQELVELLRARVLPLLR</sequence>
<dbReference type="InterPro" id="IPR016919">
    <property type="entry name" value="UCP029416_PTP"/>
</dbReference>
<keyword evidence="2" id="KW-1185">Reference proteome</keyword>
<dbReference type="EMBL" id="FZOU01000003">
    <property type="protein sequence ID" value="SNS91536.1"/>
    <property type="molecule type" value="Genomic_DNA"/>
</dbReference>
<dbReference type="SUPFAM" id="SSF52788">
    <property type="entry name" value="Phosphotyrosine protein phosphatases I"/>
    <property type="match status" value="1"/>
</dbReference>
<evidence type="ECO:0008006" key="3">
    <source>
        <dbReference type="Google" id="ProtNLM"/>
    </source>
</evidence>